<gene>
    <name evidence="2" type="ORF">FKW44_013501</name>
</gene>
<organism evidence="2 3">
    <name type="scientific">Caligus rogercresseyi</name>
    <name type="common">Sea louse</name>
    <dbReference type="NCBI Taxonomy" id="217165"/>
    <lineage>
        <taxon>Eukaryota</taxon>
        <taxon>Metazoa</taxon>
        <taxon>Ecdysozoa</taxon>
        <taxon>Arthropoda</taxon>
        <taxon>Crustacea</taxon>
        <taxon>Multicrustacea</taxon>
        <taxon>Hexanauplia</taxon>
        <taxon>Copepoda</taxon>
        <taxon>Siphonostomatoida</taxon>
        <taxon>Caligidae</taxon>
        <taxon>Caligus</taxon>
    </lineage>
</organism>
<accession>A0A7T8GXJ3</accession>
<feature type="region of interest" description="Disordered" evidence="1">
    <location>
        <begin position="28"/>
        <end position="96"/>
    </location>
</feature>
<keyword evidence="3" id="KW-1185">Reference proteome</keyword>
<dbReference type="AlphaFoldDB" id="A0A7T8GXJ3"/>
<protein>
    <submittedName>
        <fullName evidence="2">Uncharacterized protein</fullName>
    </submittedName>
</protein>
<reference evidence="3" key="1">
    <citation type="submission" date="2021-01" db="EMBL/GenBank/DDBJ databases">
        <title>Caligus Genome Assembly.</title>
        <authorList>
            <person name="Gallardo-Escarate C."/>
        </authorList>
    </citation>
    <scope>NUCLEOTIDE SEQUENCE [LARGE SCALE GENOMIC DNA]</scope>
</reference>
<dbReference type="EMBL" id="CP045898">
    <property type="protein sequence ID" value="QQP39695.1"/>
    <property type="molecule type" value="Genomic_DNA"/>
</dbReference>
<name>A0A7T8GXJ3_CALRO</name>
<evidence type="ECO:0000313" key="3">
    <source>
        <dbReference type="Proteomes" id="UP000595437"/>
    </source>
</evidence>
<evidence type="ECO:0000313" key="2">
    <source>
        <dbReference type="EMBL" id="QQP39695.1"/>
    </source>
</evidence>
<evidence type="ECO:0000256" key="1">
    <source>
        <dbReference type="SAM" id="MobiDB-lite"/>
    </source>
</evidence>
<proteinExistence type="predicted"/>
<feature type="compositionally biased region" description="Low complexity" evidence="1">
    <location>
        <begin position="46"/>
        <end position="59"/>
    </location>
</feature>
<sequence length="120" mass="13284">MDSDDFNPPEHWERVTARFKVMDIMTQKKYKTTDGAPGTPLPPTSSPSSQPPSWCSVSSAPKSCRHAAPLLRGGPETKLGGILDADDRRGGPRRKRVAAERPYVFQQYSAPCHTSRFAQK</sequence>
<dbReference type="Proteomes" id="UP000595437">
    <property type="component" value="Chromosome 9"/>
</dbReference>